<accession>A0A450S326</accession>
<reference evidence="1" key="1">
    <citation type="submission" date="2019-02" db="EMBL/GenBank/DDBJ databases">
        <authorList>
            <person name="Gruber-Vodicka R. H."/>
            <person name="Seah K. B. B."/>
        </authorList>
    </citation>
    <scope>NUCLEOTIDE SEQUENCE</scope>
    <source>
        <strain evidence="1">BECK_DK47</strain>
    </source>
</reference>
<dbReference type="SUPFAM" id="SSF102405">
    <property type="entry name" value="MCP/YpsA-like"/>
    <property type="match status" value="1"/>
</dbReference>
<name>A0A450S326_9GAMM</name>
<dbReference type="Pfam" id="PF18306">
    <property type="entry name" value="LDcluster4"/>
    <property type="match status" value="1"/>
</dbReference>
<organism evidence="1">
    <name type="scientific">Candidatus Kentrum sp. DK</name>
    <dbReference type="NCBI Taxonomy" id="2126562"/>
    <lineage>
        <taxon>Bacteria</taxon>
        <taxon>Pseudomonadati</taxon>
        <taxon>Pseudomonadota</taxon>
        <taxon>Gammaproteobacteria</taxon>
        <taxon>Candidatus Kentrum</taxon>
    </lineage>
</organism>
<sequence length="201" mass="21061">MGQLSKLLVFGGPGFPSATRDADIRRCRELGRALAVNDSLCLLTGGSRGDHQAGGGADYHVAFGLADELADEDKQADRIITVLPDGAGENFFRLGTVLYQGVADMSARRADLVSRSDVVVTLGGGPGTVAIVAIAIERNVPAVPLGISGGASEHLWQDPAVRGPLEAMLRNRLSGSQIEALVCREVSSIDLINICRRVVSA</sequence>
<dbReference type="AlphaFoldDB" id="A0A450S326"/>
<dbReference type="Gene3D" id="3.40.50.450">
    <property type="match status" value="1"/>
</dbReference>
<protein>
    <submittedName>
        <fullName evidence="1">Uncharacterized protein</fullName>
    </submittedName>
</protein>
<gene>
    <name evidence="1" type="ORF">BECKDK2373B_GA0170837_101212</name>
</gene>
<dbReference type="EMBL" id="CAADEX010000012">
    <property type="protein sequence ID" value="VFJ46042.1"/>
    <property type="molecule type" value="Genomic_DNA"/>
</dbReference>
<proteinExistence type="predicted"/>
<evidence type="ECO:0000313" key="1">
    <source>
        <dbReference type="EMBL" id="VFJ46042.1"/>
    </source>
</evidence>
<dbReference type="InterPro" id="IPR041164">
    <property type="entry name" value="LDcluster4"/>
</dbReference>